<dbReference type="EMBL" id="JAPWTJ010004125">
    <property type="protein sequence ID" value="KAJ8948137.1"/>
    <property type="molecule type" value="Genomic_DNA"/>
</dbReference>
<keyword evidence="2" id="KW-1185">Reference proteome</keyword>
<name>A0ABQ9IQ04_9CUCU</name>
<evidence type="ECO:0000313" key="1">
    <source>
        <dbReference type="EMBL" id="KAJ8948137.1"/>
    </source>
</evidence>
<protein>
    <recommendedName>
        <fullName evidence="3">Nuclease HARBI1</fullName>
    </recommendedName>
</protein>
<evidence type="ECO:0000313" key="2">
    <source>
        <dbReference type="Proteomes" id="UP001162164"/>
    </source>
</evidence>
<organism evidence="1 2">
    <name type="scientific">Molorchus minor</name>
    <dbReference type="NCBI Taxonomy" id="1323400"/>
    <lineage>
        <taxon>Eukaryota</taxon>
        <taxon>Metazoa</taxon>
        <taxon>Ecdysozoa</taxon>
        <taxon>Arthropoda</taxon>
        <taxon>Hexapoda</taxon>
        <taxon>Insecta</taxon>
        <taxon>Pterygota</taxon>
        <taxon>Neoptera</taxon>
        <taxon>Endopterygota</taxon>
        <taxon>Coleoptera</taxon>
        <taxon>Polyphaga</taxon>
        <taxon>Cucujiformia</taxon>
        <taxon>Chrysomeloidea</taxon>
        <taxon>Cerambycidae</taxon>
        <taxon>Lamiinae</taxon>
        <taxon>Monochamini</taxon>
        <taxon>Molorchus</taxon>
    </lineage>
</organism>
<gene>
    <name evidence="1" type="ORF">NQ317_011011</name>
</gene>
<dbReference type="Proteomes" id="UP001162164">
    <property type="component" value="Unassembled WGS sequence"/>
</dbReference>
<comment type="caution">
    <text evidence="1">The sequence shown here is derived from an EMBL/GenBank/DDBJ whole genome shotgun (WGS) entry which is preliminary data.</text>
</comment>
<evidence type="ECO:0008006" key="3">
    <source>
        <dbReference type="Google" id="ProtNLM"/>
    </source>
</evidence>
<accession>A0ABQ9IQ04</accession>
<sequence length="282" mass="32561">MDLYNIFDDDEDDVQIYEFIQFGLPRQVYERNNYFNVLDDVAFRKRFRLSRTAFLINNCISPINQLLTCLRFYSTGGHLQMVADFAGMHVSSVSRIIRRVTEAIARLYDIFICLPENENEIKKTQQNFSKLLDSLDGYPCKSYLLTPLLNPATPSEHRYNESHIRTRNTYLKRRFPILAYGSRLKTNTTLSVIVAASVLHNIAIGANDVEAPPLPEELNEHVLEQLIMNGHIPHINPEINEPVGAGRMLRQQFINEYFYRGESQTCPLSTALPSIYDDRYFG</sequence>
<proteinExistence type="predicted"/>
<reference evidence="1" key="1">
    <citation type="journal article" date="2023" name="Insect Mol. Biol.">
        <title>Genome sequencing provides insights into the evolution of gene families encoding plant cell wall-degrading enzymes in longhorned beetles.</title>
        <authorList>
            <person name="Shin N.R."/>
            <person name="Okamura Y."/>
            <person name="Kirsch R."/>
            <person name="Pauchet Y."/>
        </authorList>
    </citation>
    <scope>NUCLEOTIDE SEQUENCE</scope>
    <source>
        <strain evidence="1">MMC_N1</strain>
    </source>
</reference>